<organism evidence="1 2">
    <name type="scientific">Wolfiporia cocos (strain MD-104)</name>
    <name type="common">Brown rot fungus</name>
    <dbReference type="NCBI Taxonomy" id="742152"/>
    <lineage>
        <taxon>Eukaryota</taxon>
        <taxon>Fungi</taxon>
        <taxon>Dikarya</taxon>
        <taxon>Basidiomycota</taxon>
        <taxon>Agaricomycotina</taxon>
        <taxon>Agaricomycetes</taxon>
        <taxon>Polyporales</taxon>
        <taxon>Phaeolaceae</taxon>
        <taxon>Wolfiporia</taxon>
    </lineage>
</organism>
<sequence length="80" mass="9177">MASLVRPTLGSRPLSLVSRPMPYRYRDCLCVVRVRHDAAPALSAPLRPMLVLYTRATSRRGDYYKLNARSHEEYIAWAGR</sequence>
<evidence type="ECO:0000313" key="1">
    <source>
        <dbReference type="EMBL" id="PCH35882.1"/>
    </source>
</evidence>
<keyword evidence="2" id="KW-1185">Reference proteome</keyword>
<dbReference type="AlphaFoldDB" id="A0A2H3J0W3"/>
<accession>A0A2H3J0W3</accession>
<feature type="non-terminal residue" evidence="1">
    <location>
        <position position="80"/>
    </location>
</feature>
<gene>
    <name evidence="1" type="ORF">WOLCODRAFT_28207</name>
</gene>
<proteinExistence type="predicted"/>
<dbReference type="EMBL" id="KB467865">
    <property type="protein sequence ID" value="PCH35882.1"/>
    <property type="molecule type" value="Genomic_DNA"/>
</dbReference>
<reference evidence="1" key="1">
    <citation type="journal article" date="2012" name="Science">
        <title>The Paleozoic origin of enzymatic lignin decomposition reconstructed from 31 fungal genomes.</title>
        <authorList>
            <person name="Floudas D."/>
            <person name="Binder M."/>
            <person name="Riley R."/>
            <person name="Barry K."/>
            <person name="Blanchette R.A."/>
            <person name="Henrissat B."/>
            <person name="Martinez A.T."/>
            <person name="Otillar R."/>
            <person name="Spatafora J.W."/>
            <person name="Yadav J.S."/>
            <person name="Aerts A."/>
            <person name="Benoit I."/>
            <person name="Boyd A."/>
            <person name="Carlson A."/>
            <person name="Copeland A."/>
            <person name="Coutinho P.M."/>
            <person name="de Vries R.P."/>
            <person name="Ferreira P."/>
            <person name="Findley K."/>
            <person name="Foster B."/>
            <person name="Gaskell J."/>
            <person name="Glotzer D."/>
            <person name="Gorecki P."/>
            <person name="Heitman J."/>
            <person name="Hesse C."/>
            <person name="Hori C."/>
            <person name="Igarashi K."/>
            <person name="Jurgens J.A."/>
            <person name="Kallen N."/>
            <person name="Kersten P."/>
            <person name="Kohler A."/>
            <person name="Kuees U."/>
            <person name="Kumar T.K.A."/>
            <person name="Kuo A."/>
            <person name="LaButti K."/>
            <person name="Larrondo L.F."/>
            <person name="Lindquist E."/>
            <person name="Ling A."/>
            <person name="Lombard V."/>
            <person name="Lucas S."/>
            <person name="Lundell T."/>
            <person name="Martin R."/>
            <person name="McLaughlin D.J."/>
            <person name="Morgenstern I."/>
            <person name="Morin E."/>
            <person name="Murat C."/>
            <person name="Nagy L.G."/>
            <person name="Nolan M."/>
            <person name="Ohm R.A."/>
            <person name="Patyshakuliyeva A."/>
            <person name="Rokas A."/>
            <person name="Ruiz-Duenas F.J."/>
            <person name="Sabat G."/>
            <person name="Salamov A."/>
            <person name="Samejima M."/>
            <person name="Schmutz J."/>
            <person name="Slot J.C."/>
            <person name="St John F."/>
            <person name="Stenlid J."/>
            <person name="Sun H."/>
            <person name="Sun S."/>
            <person name="Syed K."/>
            <person name="Tsang A."/>
            <person name="Wiebenga A."/>
            <person name="Young D."/>
            <person name="Pisabarro A."/>
            <person name="Eastwood D.C."/>
            <person name="Martin F."/>
            <person name="Cullen D."/>
            <person name="Grigoriev I.V."/>
            <person name="Hibbett D.S."/>
        </authorList>
    </citation>
    <scope>NUCLEOTIDE SEQUENCE [LARGE SCALE GENOMIC DNA]</scope>
    <source>
        <strain evidence="1">MD-104</strain>
    </source>
</reference>
<dbReference type="Proteomes" id="UP000218811">
    <property type="component" value="Unassembled WGS sequence"/>
</dbReference>
<name>A0A2H3J0W3_WOLCO</name>
<evidence type="ECO:0000313" key="2">
    <source>
        <dbReference type="Proteomes" id="UP000218811"/>
    </source>
</evidence>
<protein>
    <submittedName>
        <fullName evidence="1">Uncharacterized protein</fullName>
    </submittedName>
</protein>